<dbReference type="InterPro" id="IPR029069">
    <property type="entry name" value="HotDog_dom_sf"/>
</dbReference>
<protein>
    <recommendedName>
        <fullName evidence="3">Thioesterase domain-containing protein</fullName>
    </recommendedName>
</protein>
<dbReference type="NCBIfam" id="TIGR00369">
    <property type="entry name" value="unchar_dom_1"/>
    <property type="match status" value="1"/>
</dbReference>
<dbReference type="KEGG" id="ccot:CCAX7_64480"/>
<dbReference type="CDD" id="cd03443">
    <property type="entry name" value="PaaI_thioesterase"/>
    <property type="match status" value="1"/>
</dbReference>
<dbReference type="OrthoDB" id="9813282at2"/>
<feature type="domain" description="Thioesterase" evidence="3">
    <location>
        <begin position="52"/>
        <end position="125"/>
    </location>
</feature>
<evidence type="ECO:0000259" key="3">
    <source>
        <dbReference type="Pfam" id="PF03061"/>
    </source>
</evidence>
<evidence type="ECO:0000313" key="5">
    <source>
        <dbReference type="Proteomes" id="UP000287394"/>
    </source>
</evidence>
<comment type="similarity">
    <text evidence="1">Belongs to the thioesterase PaaI family.</text>
</comment>
<organism evidence="4 5">
    <name type="scientific">Capsulimonas corticalis</name>
    <dbReference type="NCBI Taxonomy" id="2219043"/>
    <lineage>
        <taxon>Bacteria</taxon>
        <taxon>Bacillati</taxon>
        <taxon>Armatimonadota</taxon>
        <taxon>Armatimonadia</taxon>
        <taxon>Capsulimonadales</taxon>
        <taxon>Capsulimonadaceae</taxon>
        <taxon>Capsulimonas</taxon>
    </lineage>
</organism>
<dbReference type="InterPro" id="IPR006683">
    <property type="entry name" value="Thioestr_dom"/>
</dbReference>
<keyword evidence="5" id="KW-1185">Reference proteome</keyword>
<dbReference type="PANTHER" id="PTHR21660:SF1">
    <property type="entry name" value="ACYL-COENZYME A THIOESTERASE 13"/>
    <property type="match status" value="1"/>
</dbReference>
<reference evidence="4 5" key="1">
    <citation type="journal article" date="2019" name="Int. J. Syst. Evol. Microbiol.">
        <title>Capsulimonas corticalis gen. nov., sp. nov., an aerobic capsulated bacterium, of a novel bacterial order, Capsulimonadales ord. nov., of the class Armatimonadia of the phylum Armatimonadetes.</title>
        <authorList>
            <person name="Li J."/>
            <person name="Kudo C."/>
            <person name="Tonouchi A."/>
        </authorList>
    </citation>
    <scope>NUCLEOTIDE SEQUENCE [LARGE SCALE GENOMIC DNA]</scope>
    <source>
        <strain evidence="4 5">AX-7</strain>
    </source>
</reference>
<dbReference type="RefSeq" id="WP_119319764.1">
    <property type="nucleotide sequence ID" value="NZ_AP025739.1"/>
</dbReference>
<name>A0A402CR17_9BACT</name>
<dbReference type="SUPFAM" id="SSF54637">
    <property type="entry name" value="Thioesterase/thiol ester dehydrase-isomerase"/>
    <property type="match status" value="1"/>
</dbReference>
<accession>A0A402CR17</accession>
<evidence type="ECO:0000256" key="2">
    <source>
        <dbReference type="ARBA" id="ARBA00022801"/>
    </source>
</evidence>
<evidence type="ECO:0000313" key="4">
    <source>
        <dbReference type="EMBL" id="BDI34397.1"/>
    </source>
</evidence>
<dbReference type="PANTHER" id="PTHR21660">
    <property type="entry name" value="THIOESTERASE SUPERFAMILY MEMBER-RELATED"/>
    <property type="match status" value="1"/>
</dbReference>
<dbReference type="AlphaFoldDB" id="A0A402CR17"/>
<gene>
    <name evidence="4" type="ORF">CCAX7_64480</name>
</gene>
<keyword evidence="2" id="KW-0378">Hydrolase</keyword>
<evidence type="ECO:0000256" key="1">
    <source>
        <dbReference type="ARBA" id="ARBA00008324"/>
    </source>
</evidence>
<proteinExistence type="inferred from homology"/>
<dbReference type="Pfam" id="PF03061">
    <property type="entry name" value="4HBT"/>
    <property type="match status" value="1"/>
</dbReference>
<sequence>MTPRNPDYIQRTFEATVGQPFARLIGVETAEIGPGWVEIFVTLAPHHLQQDNIVHGGAIATLADTCLAMAAHTLVAGDERVVTIEFKINYLRAATGDRLRCRGQALRPGRTITTSEAEIYAEENGHEKLVAKALGTIAILPPQSV</sequence>
<dbReference type="GO" id="GO:0047617">
    <property type="term" value="F:fatty acyl-CoA hydrolase activity"/>
    <property type="evidence" value="ECO:0007669"/>
    <property type="project" value="InterPro"/>
</dbReference>
<dbReference type="InterPro" id="IPR003736">
    <property type="entry name" value="PAAI_dom"/>
</dbReference>
<dbReference type="Proteomes" id="UP000287394">
    <property type="component" value="Chromosome"/>
</dbReference>
<dbReference type="Gene3D" id="3.10.129.10">
    <property type="entry name" value="Hotdog Thioesterase"/>
    <property type="match status" value="1"/>
</dbReference>
<dbReference type="EMBL" id="AP025739">
    <property type="protein sequence ID" value="BDI34397.1"/>
    <property type="molecule type" value="Genomic_DNA"/>
</dbReference>
<dbReference type="InterPro" id="IPR039298">
    <property type="entry name" value="ACOT13"/>
</dbReference>